<dbReference type="Proteomes" id="UP000229340">
    <property type="component" value="Plasmid pNP7-1"/>
</dbReference>
<name>A0A2D2LXB7_FAUOS</name>
<organism evidence="1 2">
    <name type="scientific">Faucicola osloensis</name>
    <name type="common">Moraxella osloensis</name>
    <dbReference type="NCBI Taxonomy" id="34062"/>
    <lineage>
        <taxon>Bacteria</taxon>
        <taxon>Pseudomonadati</taxon>
        <taxon>Pseudomonadota</taxon>
        <taxon>Gammaproteobacteria</taxon>
        <taxon>Moraxellales</taxon>
        <taxon>Moraxellaceae</taxon>
        <taxon>Faucicola</taxon>
    </lineage>
</organism>
<geneLocation type="plasmid" evidence="2">
    <name>pnp7-1</name>
</geneLocation>
<dbReference type="RefSeq" id="WP_100271042.1">
    <property type="nucleotide sequence ID" value="NZ_CP024444.1"/>
</dbReference>
<sequence>MKSFQMFVLQGKLIGNPVCQDTPYGEMALVQIEETSFFHEDCHQIHRVYIYLDRLGDEISLAQLTRDCWVRVIGKLLKRDMKVKGKRIIIDEIIAEQVTLLDTTQTPFDLDTFTEQHSSALANMKNGKLRQLLTNSEFDGSDKCWYELLTNFDKIN</sequence>
<reference evidence="2" key="1">
    <citation type="submission" date="2017-10" db="EMBL/GenBank/DDBJ databases">
        <title>Complete genome sequence of Moraxella osloensis NP7 isolated from human skin.</title>
        <authorList>
            <person name="Lee K."/>
            <person name="Lim J.Y."/>
            <person name="Hwang I."/>
        </authorList>
    </citation>
    <scope>NUCLEOTIDE SEQUENCE [LARGE SCALE GENOMIC DNA]</scope>
    <source>
        <strain evidence="2">NP7</strain>
        <plasmid evidence="2">pnp7-1</plasmid>
    </source>
</reference>
<accession>A0A2D2LXB7</accession>
<dbReference type="AlphaFoldDB" id="A0A2D2LXB7"/>
<proteinExistence type="predicted"/>
<dbReference type="EMBL" id="CP024444">
    <property type="protein sequence ID" value="ATR79674.1"/>
    <property type="molecule type" value="Genomic_DNA"/>
</dbReference>
<keyword evidence="1" id="KW-0614">Plasmid</keyword>
<evidence type="ECO:0000313" key="2">
    <source>
        <dbReference type="Proteomes" id="UP000229340"/>
    </source>
</evidence>
<protein>
    <submittedName>
        <fullName evidence="1">Uncharacterized protein</fullName>
    </submittedName>
</protein>
<evidence type="ECO:0000313" key="1">
    <source>
        <dbReference type="EMBL" id="ATR79674.1"/>
    </source>
</evidence>
<gene>
    <name evidence="1" type="ORF">NP7_09930</name>
</gene>